<organism evidence="2 3">
    <name type="scientific">marine gamma proteobacterium HTCC2143</name>
    <dbReference type="NCBI Taxonomy" id="247633"/>
    <lineage>
        <taxon>Bacteria</taxon>
        <taxon>Pseudomonadati</taxon>
        <taxon>Pseudomonadota</taxon>
        <taxon>Gammaproteobacteria</taxon>
        <taxon>Cellvibrionales</taxon>
        <taxon>Spongiibacteraceae</taxon>
        <taxon>BD1-7 clade</taxon>
    </lineage>
</organism>
<evidence type="ECO:0000256" key="1">
    <source>
        <dbReference type="SAM" id="Phobius"/>
    </source>
</evidence>
<name>A0YBB0_9GAMM</name>
<dbReference type="STRING" id="247633.GP2143_05300"/>
<keyword evidence="1" id="KW-1133">Transmembrane helix</keyword>
<keyword evidence="1" id="KW-0472">Membrane</keyword>
<dbReference type="AlphaFoldDB" id="A0YBB0"/>
<feature type="transmembrane region" description="Helical" evidence="1">
    <location>
        <begin position="62"/>
        <end position="79"/>
    </location>
</feature>
<sequence>MTLITILLVAIVIFTSRYLFLEGKLPLRLGTNARDFLSFSGPAVLTAICMPIVLVKDEQLNIAISNPYLGAAIVSIIAAWKTGNIYWTVGLGLLVFIAYGSL</sequence>
<evidence type="ECO:0000313" key="2">
    <source>
        <dbReference type="EMBL" id="EAW31840.1"/>
    </source>
</evidence>
<accession>A0YBB0</accession>
<feature type="transmembrane region" description="Helical" evidence="1">
    <location>
        <begin position="37"/>
        <end position="55"/>
    </location>
</feature>
<comment type="caution">
    <text evidence="2">The sequence shown here is derived from an EMBL/GenBank/DDBJ whole genome shotgun (WGS) entry which is preliminary data.</text>
</comment>
<gene>
    <name evidence="2" type="ORF">GP2143_05300</name>
</gene>
<dbReference type="OrthoDB" id="4257348at2"/>
<proteinExistence type="predicted"/>
<evidence type="ECO:0000313" key="3">
    <source>
        <dbReference type="Proteomes" id="UP000004931"/>
    </source>
</evidence>
<dbReference type="eggNOG" id="COG4392">
    <property type="taxonomic scope" value="Bacteria"/>
</dbReference>
<dbReference type="Proteomes" id="UP000004931">
    <property type="component" value="Unassembled WGS sequence"/>
</dbReference>
<feature type="transmembrane region" description="Helical" evidence="1">
    <location>
        <begin position="85"/>
        <end position="101"/>
    </location>
</feature>
<keyword evidence="1" id="KW-0812">Transmembrane</keyword>
<dbReference type="Pfam" id="PF05437">
    <property type="entry name" value="AzlD"/>
    <property type="match status" value="1"/>
</dbReference>
<dbReference type="EMBL" id="AAVT01000002">
    <property type="protein sequence ID" value="EAW31840.1"/>
    <property type="molecule type" value="Genomic_DNA"/>
</dbReference>
<protein>
    <submittedName>
        <fullName evidence="2">Putative transporter protein</fullName>
    </submittedName>
</protein>
<dbReference type="InterPro" id="IPR008407">
    <property type="entry name" value="Brnchd-chn_aa_trnsp_AzlD"/>
</dbReference>
<reference evidence="2 3" key="1">
    <citation type="journal article" date="2010" name="J. Bacteriol.">
        <title>Genome sequence of the oligotrophic marine Gammaproteobacterium HTCC2143, isolated from the Oregon Coast.</title>
        <authorList>
            <person name="Oh H.M."/>
            <person name="Kang I."/>
            <person name="Ferriera S."/>
            <person name="Giovannoni S.J."/>
            <person name="Cho J.C."/>
        </authorList>
    </citation>
    <scope>NUCLEOTIDE SEQUENCE [LARGE SCALE GENOMIC DNA]</scope>
    <source>
        <strain evidence="2 3">HTCC2143</strain>
    </source>
</reference>
<keyword evidence="3" id="KW-1185">Reference proteome</keyword>